<feature type="domain" description="Leucine-binding protein" evidence="3">
    <location>
        <begin position="37"/>
        <end position="379"/>
    </location>
</feature>
<name>D3FAW9_CONWI</name>
<protein>
    <submittedName>
        <fullName evidence="4">Extracellular ligand-binding receptor</fullName>
    </submittedName>
</protein>
<dbReference type="OrthoDB" id="9772589at2"/>
<dbReference type="STRING" id="469383.Cwoe_2863"/>
<dbReference type="HOGENOM" id="CLU_666841_0_0_11"/>
<evidence type="ECO:0000256" key="1">
    <source>
        <dbReference type="ARBA" id="ARBA00010062"/>
    </source>
</evidence>
<sequence length="412" mass="44676" precursor="true">MVLCACLLAAVLAGCGDDAADGGPVAGTQLKIYSSMPLEGPDREAALDVVRGQQLALRNHDGKVGRYGVKLVALDAATPEADSWDPETISENARRAAKDPETIAYLGEFHTGSSAISIPRMNEVGVLEVSPMDTAMELTSRNLAVPGAPEKYFPKGEEVGRTFARLAPSDRWQAIAQLRYMEQQGVKRLVLVTDEDPMGTGFVTVMRAHAREFGVAIVGREDVDPHEQDPRELVQKIEDLNPDAVFYAGASHEGIIRLWQDLAFSDPELKLFAPSALVDAPFIAAIGAAGASTYVTRPVLGLRDYPSPARRFERQFEQRYGTAPQPEALYGYEAMNAVLGAIKAAAEESGDDPLDRADVVREFRATRRDDTVLGSYEILRSGDISLRLFGAYRVSGGELRYVRALDGPPPVS</sequence>
<keyword evidence="4" id="KW-0675">Receptor</keyword>
<accession>D3FAW9</accession>
<dbReference type="InterPro" id="IPR028082">
    <property type="entry name" value="Peripla_BP_I"/>
</dbReference>
<dbReference type="AlphaFoldDB" id="D3FAW9"/>
<reference evidence="5" key="2">
    <citation type="submission" date="2010-01" db="EMBL/GenBank/DDBJ databases">
        <title>The complete genome of Conexibacter woesei DSM 14684.</title>
        <authorList>
            <consortium name="US DOE Joint Genome Institute (JGI-PGF)"/>
            <person name="Lucas S."/>
            <person name="Copeland A."/>
            <person name="Lapidus A."/>
            <person name="Glavina del Rio T."/>
            <person name="Dalin E."/>
            <person name="Tice H."/>
            <person name="Bruce D."/>
            <person name="Goodwin L."/>
            <person name="Pitluck S."/>
            <person name="Kyrpides N."/>
            <person name="Mavromatis K."/>
            <person name="Ivanova N."/>
            <person name="Mikhailova N."/>
            <person name="Chertkov O."/>
            <person name="Brettin T."/>
            <person name="Detter J.C."/>
            <person name="Han C."/>
            <person name="Larimer F."/>
            <person name="Land M."/>
            <person name="Hauser L."/>
            <person name="Markowitz V."/>
            <person name="Cheng J.-F."/>
            <person name="Hugenholtz P."/>
            <person name="Woyke T."/>
            <person name="Wu D."/>
            <person name="Pukall R."/>
            <person name="Steenblock K."/>
            <person name="Schneider S."/>
            <person name="Klenk H.-P."/>
            <person name="Eisen J.A."/>
        </authorList>
    </citation>
    <scope>NUCLEOTIDE SEQUENCE [LARGE SCALE GENOMIC DNA]</scope>
    <source>
        <strain evidence="5">DSM 14684 / CIP 108061 / JCM 11494 / NBRC 100937 / ID131577</strain>
    </source>
</reference>
<dbReference type="SUPFAM" id="SSF53822">
    <property type="entry name" value="Periplasmic binding protein-like I"/>
    <property type="match status" value="1"/>
</dbReference>
<comment type="similarity">
    <text evidence="1">Belongs to the leucine-binding protein family.</text>
</comment>
<evidence type="ECO:0000256" key="2">
    <source>
        <dbReference type="ARBA" id="ARBA00022729"/>
    </source>
</evidence>
<dbReference type="KEGG" id="cwo:Cwoe_2863"/>
<dbReference type="InterPro" id="IPR028081">
    <property type="entry name" value="Leu-bd"/>
</dbReference>
<evidence type="ECO:0000313" key="5">
    <source>
        <dbReference type="Proteomes" id="UP000008229"/>
    </source>
</evidence>
<dbReference type="Gene3D" id="3.40.50.2300">
    <property type="match status" value="2"/>
</dbReference>
<keyword evidence="2" id="KW-0732">Signal</keyword>
<organism evidence="4 5">
    <name type="scientific">Conexibacter woesei (strain DSM 14684 / CCUG 47730 / CIP 108061 / JCM 11494 / NBRC 100937 / ID131577)</name>
    <dbReference type="NCBI Taxonomy" id="469383"/>
    <lineage>
        <taxon>Bacteria</taxon>
        <taxon>Bacillati</taxon>
        <taxon>Actinomycetota</taxon>
        <taxon>Thermoleophilia</taxon>
        <taxon>Solirubrobacterales</taxon>
        <taxon>Conexibacteraceae</taxon>
        <taxon>Conexibacter</taxon>
    </lineage>
</organism>
<dbReference type="eggNOG" id="COG0683">
    <property type="taxonomic scope" value="Bacteria"/>
</dbReference>
<dbReference type="PANTHER" id="PTHR47151:SF2">
    <property type="entry name" value="AMINO ACID BINDING PROTEIN"/>
    <property type="match status" value="1"/>
</dbReference>
<proteinExistence type="inferred from homology"/>
<dbReference type="RefSeq" id="WP_012934333.1">
    <property type="nucleotide sequence ID" value="NC_013739.1"/>
</dbReference>
<dbReference type="PANTHER" id="PTHR47151">
    <property type="entry name" value="LEU/ILE/VAL-BINDING ABC TRANSPORTER SUBUNIT"/>
    <property type="match status" value="1"/>
</dbReference>
<dbReference type="EMBL" id="CP001854">
    <property type="protein sequence ID" value="ADB51282.1"/>
    <property type="molecule type" value="Genomic_DNA"/>
</dbReference>
<dbReference type="CDD" id="cd06342">
    <property type="entry name" value="PBP1_ABC_LIVBP-like"/>
    <property type="match status" value="1"/>
</dbReference>
<reference evidence="4 5" key="1">
    <citation type="journal article" date="2010" name="Stand. Genomic Sci.">
        <title>Complete genome sequence of Conexibacter woesei type strain (ID131577).</title>
        <authorList>
            <person name="Pukall R."/>
            <person name="Lapidus A."/>
            <person name="Glavina Del Rio T."/>
            <person name="Copeland A."/>
            <person name="Tice H."/>
            <person name="Cheng J.-F."/>
            <person name="Lucas S."/>
            <person name="Chen F."/>
            <person name="Nolan M."/>
            <person name="Bruce D."/>
            <person name="Goodwin L."/>
            <person name="Pitluck S."/>
            <person name="Mavromatis K."/>
            <person name="Ivanova N."/>
            <person name="Ovchinnikova G."/>
            <person name="Pati A."/>
            <person name="Chen A."/>
            <person name="Palaniappan K."/>
            <person name="Land M."/>
            <person name="Hauser L."/>
            <person name="Chang Y.-J."/>
            <person name="Jeffries C.D."/>
            <person name="Chain P."/>
            <person name="Meincke L."/>
            <person name="Sims D."/>
            <person name="Brettin T."/>
            <person name="Detter J.C."/>
            <person name="Rohde M."/>
            <person name="Goeker M."/>
            <person name="Bristow J."/>
            <person name="Eisen J.A."/>
            <person name="Markowitz V."/>
            <person name="Kyrpides N.C."/>
            <person name="Klenk H.-P."/>
            <person name="Hugenholtz P."/>
        </authorList>
    </citation>
    <scope>NUCLEOTIDE SEQUENCE [LARGE SCALE GENOMIC DNA]</scope>
    <source>
        <strain evidence="5">DSM 14684 / CIP 108061 / JCM 11494 / NBRC 100937 / ID131577</strain>
    </source>
</reference>
<keyword evidence="5" id="KW-1185">Reference proteome</keyword>
<gene>
    <name evidence="4" type="ordered locus">Cwoe_2863</name>
</gene>
<evidence type="ECO:0000259" key="3">
    <source>
        <dbReference type="Pfam" id="PF13458"/>
    </source>
</evidence>
<dbReference type="Pfam" id="PF13458">
    <property type="entry name" value="Peripla_BP_6"/>
    <property type="match status" value="1"/>
</dbReference>
<dbReference type="Proteomes" id="UP000008229">
    <property type="component" value="Chromosome"/>
</dbReference>
<evidence type="ECO:0000313" key="4">
    <source>
        <dbReference type="EMBL" id="ADB51282.1"/>
    </source>
</evidence>